<dbReference type="AlphaFoldDB" id="A0A2P6V407"/>
<feature type="compositionally biased region" description="Basic residues" evidence="1">
    <location>
        <begin position="222"/>
        <end position="231"/>
    </location>
</feature>
<keyword evidence="3" id="KW-1185">Reference proteome</keyword>
<proteinExistence type="predicted"/>
<reference evidence="2 3" key="1">
    <citation type="journal article" date="2018" name="Plant J.">
        <title>Genome sequences of Chlorella sorokiniana UTEX 1602 and Micractinium conductrix SAG 241.80: implications to maltose excretion by a green alga.</title>
        <authorList>
            <person name="Arriola M.B."/>
            <person name="Velmurugan N."/>
            <person name="Zhang Y."/>
            <person name="Plunkett M.H."/>
            <person name="Hondzo H."/>
            <person name="Barney B.M."/>
        </authorList>
    </citation>
    <scope>NUCLEOTIDE SEQUENCE [LARGE SCALE GENOMIC DNA]</scope>
    <source>
        <strain evidence="2 3">SAG 241.80</strain>
    </source>
</reference>
<feature type="region of interest" description="Disordered" evidence="1">
    <location>
        <begin position="210"/>
        <end position="231"/>
    </location>
</feature>
<name>A0A2P6V407_9CHLO</name>
<sequence>MGSHLHRKKIITNIIATSELLNGKLVRAVARTLKPVVYLEDVPEYLHQAHTGKNHIKSQALYDYVSKTAPTDMGEDENGRPIVLFGVWGISRKVVCEIFVQACAVCSDRRPLKRASRVAHAIRATKKNAHHQMDLADMGAHANLGGFRYLLIVFDLHTKFMWIRVLKKKEAKPIAAKAGHPGLSSSSSSFCCCKEDSSCHDDDSEAAAAAAAAAAPAAAQRRSSRKRKAAA</sequence>
<dbReference type="InterPro" id="IPR036397">
    <property type="entry name" value="RNaseH_sf"/>
</dbReference>
<dbReference type="GO" id="GO:0003676">
    <property type="term" value="F:nucleic acid binding"/>
    <property type="evidence" value="ECO:0007669"/>
    <property type="project" value="InterPro"/>
</dbReference>
<dbReference type="EMBL" id="LHPF02000033">
    <property type="protein sequence ID" value="PSC68807.1"/>
    <property type="molecule type" value="Genomic_DNA"/>
</dbReference>
<organism evidence="2 3">
    <name type="scientific">Micractinium conductrix</name>
    <dbReference type="NCBI Taxonomy" id="554055"/>
    <lineage>
        <taxon>Eukaryota</taxon>
        <taxon>Viridiplantae</taxon>
        <taxon>Chlorophyta</taxon>
        <taxon>core chlorophytes</taxon>
        <taxon>Trebouxiophyceae</taxon>
        <taxon>Chlorellales</taxon>
        <taxon>Chlorellaceae</taxon>
        <taxon>Chlorella clade</taxon>
        <taxon>Micractinium</taxon>
    </lineage>
</organism>
<evidence type="ECO:0000256" key="1">
    <source>
        <dbReference type="SAM" id="MobiDB-lite"/>
    </source>
</evidence>
<evidence type="ECO:0000313" key="3">
    <source>
        <dbReference type="Proteomes" id="UP000239649"/>
    </source>
</evidence>
<feature type="compositionally biased region" description="Low complexity" evidence="1">
    <location>
        <begin position="210"/>
        <end position="221"/>
    </location>
</feature>
<gene>
    <name evidence="2" type="ORF">C2E20_7688</name>
</gene>
<accession>A0A2P6V407</accession>
<dbReference type="Gene3D" id="3.30.420.10">
    <property type="entry name" value="Ribonuclease H-like superfamily/Ribonuclease H"/>
    <property type="match status" value="1"/>
</dbReference>
<evidence type="ECO:0000313" key="2">
    <source>
        <dbReference type="EMBL" id="PSC68807.1"/>
    </source>
</evidence>
<dbReference type="Proteomes" id="UP000239649">
    <property type="component" value="Unassembled WGS sequence"/>
</dbReference>
<comment type="caution">
    <text evidence="2">The sequence shown here is derived from an EMBL/GenBank/DDBJ whole genome shotgun (WGS) entry which is preliminary data.</text>
</comment>
<protein>
    <submittedName>
        <fullName evidence="2">KRAB-A domain-containing 2-like isoform B</fullName>
    </submittedName>
</protein>